<evidence type="ECO:0000313" key="6">
    <source>
        <dbReference type="EMBL" id="KXN71399.1"/>
    </source>
</evidence>
<evidence type="ECO:0000256" key="3">
    <source>
        <dbReference type="SAM" id="SignalP"/>
    </source>
</evidence>
<dbReference type="Gene3D" id="1.10.1280.10">
    <property type="entry name" value="Di-copper center containing domain from catechol oxidase"/>
    <property type="match status" value="1"/>
</dbReference>
<dbReference type="PANTHER" id="PTHR11474">
    <property type="entry name" value="TYROSINASE FAMILY MEMBER"/>
    <property type="match status" value="1"/>
</dbReference>
<keyword evidence="7" id="KW-1185">Reference proteome</keyword>
<feature type="domain" description="Tyrosinase copper-binding" evidence="4">
    <location>
        <begin position="79"/>
        <end position="96"/>
    </location>
</feature>
<dbReference type="EMBL" id="KQ964476">
    <property type="protein sequence ID" value="KXN71399.1"/>
    <property type="molecule type" value="Genomic_DNA"/>
</dbReference>
<dbReference type="InterPro" id="IPR002227">
    <property type="entry name" value="Tyrosinase_Cu-bd"/>
</dbReference>
<gene>
    <name evidence="6" type="ORF">CONCODRAFT_38455</name>
</gene>
<keyword evidence="3" id="KW-0732">Signal</keyword>
<evidence type="ECO:0000313" key="7">
    <source>
        <dbReference type="Proteomes" id="UP000070444"/>
    </source>
</evidence>
<dbReference type="SUPFAM" id="SSF48056">
    <property type="entry name" value="Di-copper centre-containing domain"/>
    <property type="match status" value="1"/>
</dbReference>
<name>A0A137P8T8_CONC2</name>
<dbReference type="STRING" id="796925.A0A137P8T8"/>
<protein>
    <submittedName>
        <fullName evidence="6">Di-copper centre-containing protein</fullName>
    </submittedName>
</protein>
<dbReference type="PANTHER" id="PTHR11474:SF126">
    <property type="entry name" value="TYROSINASE-LIKE PROTEIN TYR-1-RELATED"/>
    <property type="match status" value="1"/>
</dbReference>
<dbReference type="OrthoDB" id="6132182at2759"/>
<proteinExistence type="predicted"/>
<dbReference type="PROSITE" id="PS00497">
    <property type="entry name" value="TYROSINASE_1"/>
    <property type="match status" value="1"/>
</dbReference>
<dbReference type="Proteomes" id="UP000070444">
    <property type="component" value="Unassembled WGS sequence"/>
</dbReference>
<feature type="signal peptide" evidence="3">
    <location>
        <begin position="1"/>
        <end position="21"/>
    </location>
</feature>
<dbReference type="PRINTS" id="PR00092">
    <property type="entry name" value="TYROSINASE"/>
</dbReference>
<dbReference type="InterPro" id="IPR050316">
    <property type="entry name" value="Tyrosinase/Hemocyanin"/>
</dbReference>
<dbReference type="GO" id="GO:0046872">
    <property type="term" value="F:metal ion binding"/>
    <property type="evidence" value="ECO:0007669"/>
    <property type="project" value="UniProtKB-KW"/>
</dbReference>
<dbReference type="Pfam" id="PF00264">
    <property type="entry name" value="Tyrosinase"/>
    <property type="match status" value="1"/>
</dbReference>
<feature type="chain" id="PRO_5007294564" evidence="3">
    <location>
        <begin position="22"/>
        <end position="259"/>
    </location>
</feature>
<evidence type="ECO:0000256" key="1">
    <source>
        <dbReference type="ARBA" id="ARBA00022723"/>
    </source>
</evidence>
<dbReference type="PROSITE" id="PS00498">
    <property type="entry name" value="TYROSINASE_2"/>
    <property type="match status" value="1"/>
</dbReference>
<evidence type="ECO:0000259" key="5">
    <source>
        <dbReference type="PROSITE" id="PS00498"/>
    </source>
</evidence>
<keyword evidence="2" id="KW-0186">Copper</keyword>
<reference evidence="6 7" key="1">
    <citation type="journal article" date="2015" name="Genome Biol. Evol.">
        <title>Phylogenomic analyses indicate that early fungi evolved digesting cell walls of algal ancestors of land plants.</title>
        <authorList>
            <person name="Chang Y."/>
            <person name="Wang S."/>
            <person name="Sekimoto S."/>
            <person name="Aerts A.L."/>
            <person name="Choi C."/>
            <person name="Clum A."/>
            <person name="LaButti K.M."/>
            <person name="Lindquist E.A."/>
            <person name="Yee Ngan C."/>
            <person name="Ohm R.A."/>
            <person name="Salamov A.A."/>
            <person name="Grigoriev I.V."/>
            <person name="Spatafora J.W."/>
            <person name="Berbee M.L."/>
        </authorList>
    </citation>
    <scope>NUCLEOTIDE SEQUENCE [LARGE SCALE GENOMIC DNA]</scope>
    <source>
        <strain evidence="6 7">NRRL 28638</strain>
    </source>
</reference>
<accession>A0A137P8T8</accession>
<feature type="non-terminal residue" evidence="6">
    <location>
        <position position="259"/>
    </location>
</feature>
<dbReference type="InterPro" id="IPR008922">
    <property type="entry name" value="Di-copper_centre_dom_sf"/>
</dbReference>
<feature type="domain" description="Tyrosinase copper-binding" evidence="5">
    <location>
        <begin position="223"/>
        <end position="234"/>
    </location>
</feature>
<dbReference type="OMA" id="CLSRDFF"/>
<dbReference type="GO" id="GO:0016491">
    <property type="term" value="F:oxidoreductase activity"/>
    <property type="evidence" value="ECO:0007669"/>
    <property type="project" value="InterPro"/>
</dbReference>
<dbReference type="AlphaFoldDB" id="A0A137P8T8"/>
<keyword evidence="1" id="KW-0479">Metal-binding</keyword>
<evidence type="ECO:0000256" key="2">
    <source>
        <dbReference type="ARBA" id="ARBA00023008"/>
    </source>
</evidence>
<sequence>MEIRLSTIFNLLLIFSGTIFAARCANPTVRKEIRELTVTERRNFFKALRTLHTQRSGRNGLTGWEELSQIHLEYNYDIHGVPCFLPWHRVFLKDLERRLQQIDPSVRMPYWDWTVDSQSPERSPILSPGYFGSNGFGNEMCVRDGVFANQEFSVPEYHCLARNYDGGDRIGAFYPPEALDRLIDVSRDYDTFRQDLEGAPHARVHMGIGGDGGDLKTMHAPNDPLFYLHHCFLDMVWHEWQLRHPDKFRDYGGVKDDGS</sequence>
<evidence type="ECO:0000259" key="4">
    <source>
        <dbReference type="PROSITE" id="PS00497"/>
    </source>
</evidence>
<organism evidence="6 7">
    <name type="scientific">Conidiobolus coronatus (strain ATCC 28846 / CBS 209.66 / NRRL 28638)</name>
    <name type="common">Delacroixia coronata</name>
    <dbReference type="NCBI Taxonomy" id="796925"/>
    <lineage>
        <taxon>Eukaryota</taxon>
        <taxon>Fungi</taxon>
        <taxon>Fungi incertae sedis</taxon>
        <taxon>Zoopagomycota</taxon>
        <taxon>Entomophthoromycotina</taxon>
        <taxon>Entomophthoromycetes</taxon>
        <taxon>Entomophthorales</taxon>
        <taxon>Ancylistaceae</taxon>
        <taxon>Conidiobolus</taxon>
    </lineage>
</organism>